<name>A0AAV0XG10_9HEMI</name>
<protein>
    <recommendedName>
        <fullName evidence="1">Splicing factor Cactin C-terminal domain-containing protein</fullName>
    </recommendedName>
</protein>
<feature type="domain" description="Splicing factor Cactin C-terminal" evidence="1">
    <location>
        <begin position="36"/>
        <end position="135"/>
    </location>
</feature>
<dbReference type="GO" id="GO:0005681">
    <property type="term" value="C:spliceosomal complex"/>
    <property type="evidence" value="ECO:0007669"/>
    <property type="project" value="TreeGrafter"/>
</dbReference>
<dbReference type="EMBL" id="CARXXK010000004">
    <property type="protein sequence ID" value="CAI6367012.1"/>
    <property type="molecule type" value="Genomic_DNA"/>
</dbReference>
<accession>A0AAV0XG10</accession>
<evidence type="ECO:0000259" key="1">
    <source>
        <dbReference type="Pfam" id="PF09732"/>
    </source>
</evidence>
<evidence type="ECO:0000313" key="3">
    <source>
        <dbReference type="Proteomes" id="UP001160148"/>
    </source>
</evidence>
<dbReference type="GO" id="GO:0005737">
    <property type="term" value="C:cytoplasm"/>
    <property type="evidence" value="ECO:0007669"/>
    <property type="project" value="TreeGrafter"/>
</dbReference>
<proteinExistence type="predicted"/>
<evidence type="ECO:0000313" key="2">
    <source>
        <dbReference type="EMBL" id="CAI6367012.1"/>
    </source>
</evidence>
<dbReference type="SMART" id="SM01050">
    <property type="entry name" value="CactinC_cactus"/>
    <property type="match status" value="1"/>
</dbReference>
<dbReference type="InterPro" id="IPR019134">
    <property type="entry name" value="Cactin_C"/>
</dbReference>
<dbReference type="AlphaFoldDB" id="A0AAV0XG10"/>
<dbReference type="PANTHER" id="PTHR21737:SF4">
    <property type="entry name" value="SPLICING FACTOR CACTIN"/>
    <property type="match status" value="1"/>
</dbReference>
<dbReference type="Pfam" id="PF09732">
    <property type="entry name" value="CactinC_cactus"/>
    <property type="match status" value="1"/>
</dbReference>
<gene>
    <name evidence="2" type="ORF">MEUPH1_LOCUS21533</name>
</gene>
<dbReference type="Proteomes" id="UP001160148">
    <property type="component" value="Unassembled WGS sequence"/>
</dbReference>
<keyword evidence="3" id="KW-1185">Reference proteome</keyword>
<dbReference type="PANTHER" id="PTHR21737">
    <property type="entry name" value="POLYGLUTAMINE BINDING PROTEIN 1/MARVEL MEMBRANE-ASSOCIATING DOMAIN CONTAINING 3"/>
    <property type="match status" value="1"/>
</dbReference>
<organism evidence="2 3">
    <name type="scientific">Macrosiphum euphorbiae</name>
    <name type="common">potato aphid</name>
    <dbReference type="NCBI Taxonomy" id="13131"/>
    <lineage>
        <taxon>Eukaryota</taxon>
        <taxon>Metazoa</taxon>
        <taxon>Ecdysozoa</taxon>
        <taxon>Arthropoda</taxon>
        <taxon>Hexapoda</taxon>
        <taxon>Insecta</taxon>
        <taxon>Pterygota</taxon>
        <taxon>Neoptera</taxon>
        <taxon>Paraneoptera</taxon>
        <taxon>Hemiptera</taxon>
        <taxon>Sternorrhyncha</taxon>
        <taxon>Aphidomorpha</taxon>
        <taxon>Aphidoidea</taxon>
        <taxon>Aphididae</taxon>
        <taxon>Macrosiphini</taxon>
        <taxon>Macrosiphum</taxon>
    </lineage>
</organism>
<sequence length="142" mass="16721">MAVEEMALQKEARKGMTTEEAEFSVETKLDHQVFLWSDKYRPRKPRYGNRVHTGFEWNKYNQTHYDMDNPPPKIVQGYKFNIFYPDLINKGSTKQYFLTACGNNPEFAVLRFHAGPPYEGIAFKIVNREWEYSYKSIPLPVS</sequence>
<reference evidence="2 3" key="1">
    <citation type="submission" date="2023-01" db="EMBL/GenBank/DDBJ databases">
        <authorList>
            <person name="Whitehead M."/>
        </authorList>
    </citation>
    <scope>NUCLEOTIDE SEQUENCE [LARGE SCALE GENOMIC DNA]</scope>
</reference>
<dbReference type="GO" id="GO:0045292">
    <property type="term" value="P:mRNA cis splicing, via spliceosome"/>
    <property type="evidence" value="ECO:0007669"/>
    <property type="project" value="TreeGrafter"/>
</dbReference>
<comment type="caution">
    <text evidence="2">The sequence shown here is derived from an EMBL/GenBank/DDBJ whole genome shotgun (WGS) entry which is preliminary data.</text>
</comment>